<dbReference type="PANTHER" id="PTHR37984">
    <property type="entry name" value="PROTEIN CBG26694"/>
    <property type="match status" value="1"/>
</dbReference>
<feature type="domain" description="Chromo" evidence="2">
    <location>
        <begin position="409"/>
        <end position="462"/>
    </location>
</feature>
<sequence>MPEVKLIDGLWYISQRLVIPRANDIRESIFRLAHDALGHFGFDKSYAALRDSFYWPNMRRDLEQAYVPSCPDCQRNKSSTTKPMGPLHPLPVPDGRGKSVALDFIGPLPKDAGFDQILTMTCRLGGSDIRIIPCNTNDTAEKIASLVFENWYCENGLPEEFISDRDKLFTSAFWKSLHKLAGVKLKMSTAFHPESDGASERTNKTVNQMIRFHVDRNQKGWVKALPLIRFNIMNSVNKSTGFSPFQIRLGRSPRIIPPLVHGTTNDAAEESPKEFLQRMEQISCEAQDNLLQAKIAQSLQANKSRSTDFPFAVGDRVRLSTKNRRREYMATKSGRVAKFMPRFDGPFTITAVDQPHSTVTLEMPNNNKNKVNVFHTSQVLPYKENDDDLFPSRKLAKPAPVIVDGDDEYFIRDIIDERRRGRGIQYLVRWEGYGPEENSWIAGSELNNAKALDDWLATKDSD</sequence>
<dbReference type="InterPro" id="IPR050951">
    <property type="entry name" value="Retrovirus_Pol_polyprotein"/>
</dbReference>
<dbReference type="Proteomes" id="UP000521872">
    <property type="component" value="Unassembled WGS sequence"/>
</dbReference>
<dbReference type="Pfam" id="PF00385">
    <property type="entry name" value="Chromo"/>
    <property type="match status" value="1"/>
</dbReference>
<dbReference type="GO" id="GO:0003723">
    <property type="term" value="F:RNA binding"/>
    <property type="evidence" value="ECO:0007669"/>
    <property type="project" value="UniProtKB-KW"/>
</dbReference>
<evidence type="ECO:0000313" key="4">
    <source>
        <dbReference type="EMBL" id="KAF4622194.1"/>
    </source>
</evidence>
<comment type="caution">
    <text evidence="4">The sequence shown here is derived from an EMBL/GenBank/DDBJ whole genome shotgun (WGS) entry which is preliminary data.</text>
</comment>
<dbReference type="InterPro" id="IPR023780">
    <property type="entry name" value="Chromo_domain"/>
</dbReference>
<proteinExistence type="predicted"/>
<dbReference type="Gene3D" id="1.10.340.70">
    <property type="match status" value="1"/>
</dbReference>
<dbReference type="InterPro" id="IPR041588">
    <property type="entry name" value="Integrase_H2C2"/>
</dbReference>
<evidence type="ECO:0000259" key="2">
    <source>
        <dbReference type="PROSITE" id="PS50013"/>
    </source>
</evidence>
<dbReference type="Gene3D" id="2.40.50.40">
    <property type="match status" value="1"/>
</dbReference>
<keyword evidence="1" id="KW-0694">RNA-binding</keyword>
<dbReference type="SMART" id="SM00298">
    <property type="entry name" value="CHROMO"/>
    <property type="match status" value="1"/>
</dbReference>
<dbReference type="InterPro" id="IPR012337">
    <property type="entry name" value="RNaseH-like_sf"/>
</dbReference>
<dbReference type="GO" id="GO:0006338">
    <property type="term" value="P:chromatin remodeling"/>
    <property type="evidence" value="ECO:0007669"/>
    <property type="project" value="UniProtKB-ARBA"/>
</dbReference>
<dbReference type="EMBL" id="JAACJL010000002">
    <property type="protein sequence ID" value="KAF4622194.1"/>
    <property type="molecule type" value="Genomic_DNA"/>
</dbReference>
<gene>
    <name evidence="4" type="ORF">D9613_009369</name>
</gene>
<dbReference type="InterPro" id="IPR001584">
    <property type="entry name" value="Integrase_cat-core"/>
</dbReference>
<dbReference type="FunFam" id="1.10.340.70:FF:000001">
    <property type="entry name" value="Retrovirus-related Pol polyprotein from transposon gypsy-like Protein"/>
    <property type="match status" value="1"/>
</dbReference>
<dbReference type="PROSITE" id="PS50994">
    <property type="entry name" value="INTEGRASE"/>
    <property type="match status" value="1"/>
</dbReference>
<organism evidence="4 5">
    <name type="scientific">Agrocybe pediades</name>
    <dbReference type="NCBI Taxonomy" id="84607"/>
    <lineage>
        <taxon>Eukaryota</taxon>
        <taxon>Fungi</taxon>
        <taxon>Dikarya</taxon>
        <taxon>Basidiomycota</taxon>
        <taxon>Agaricomycotina</taxon>
        <taxon>Agaricomycetes</taxon>
        <taxon>Agaricomycetidae</taxon>
        <taxon>Agaricales</taxon>
        <taxon>Agaricineae</taxon>
        <taxon>Strophariaceae</taxon>
        <taxon>Agrocybe</taxon>
    </lineage>
</organism>
<feature type="domain" description="Integrase catalytic" evidence="3">
    <location>
        <begin position="89"/>
        <end position="252"/>
    </location>
</feature>
<dbReference type="PANTHER" id="PTHR37984:SF5">
    <property type="entry name" value="PROTEIN NYNRIN-LIKE"/>
    <property type="match status" value="1"/>
</dbReference>
<keyword evidence="5" id="KW-1185">Reference proteome</keyword>
<evidence type="ECO:0000313" key="5">
    <source>
        <dbReference type="Proteomes" id="UP000521872"/>
    </source>
</evidence>
<dbReference type="SUPFAM" id="SSF53098">
    <property type="entry name" value="Ribonuclease H-like"/>
    <property type="match status" value="1"/>
</dbReference>
<dbReference type="InterPro" id="IPR036397">
    <property type="entry name" value="RNaseH_sf"/>
</dbReference>
<protein>
    <submittedName>
        <fullName evidence="4">Uncharacterized protein</fullName>
    </submittedName>
</protein>
<dbReference type="InterPro" id="IPR016197">
    <property type="entry name" value="Chromo-like_dom_sf"/>
</dbReference>
<dbReference type="AlphaFoldDB" id="A0A8H4R4J6"/>
<evidence type="ECO:0000256" key="1">
    <source>
        <dbReference type="ARBA" id="ARBA00022884"/>
    </source>
</evidence>
<reference evidence="4 5" key="1">
    <citation type="submission" date="2019-12" db="EMBL/GenBank/DDBJ databases">
        <authorList>
            <person name="Floudas D."/>
            <person name="Bentzer J."/>
            <person name="Ahren D."/>
            <person name="Johansson T."/>
            <person name="Persson P."/>
            <person name="Tunlid A."/>
        </authorList>
    </citation>
    <scope>NUCLEOTIDE SEQUENCE [LARGE SCALE GENOMIC DNA]</scope>
    <source>
        <strain evidence="4 5">CBS 102.39</strain>
    </source>
</reference>
<evidence type="ECO:0000259" key="3">
    <source>
        <dbReference type="PROSITE" id="PS50994"/>
    </source>
</evidence>
<dbReference type="Gene3D" id="3.30.420.10">
    <property type="entry name" value="Ribonuclease H-like superfamily/Ribonuclease H"/>
    <property type="match status" value="1"/>
</dbReference>
<dbReference type="InterPro" id="IPR000953">
    <property type="entry name" value="Chromo/chromo_shadow_dom"/>
</dbReference>
<accession>A0A8H4R4J6</accession>
<dbReference type="SUPFAM" id="SSF54160">
    <property type="entry name" value="Chromo domain-like"/>
    <property type="match status" value="1"/>
</dbReference>
<dbReference type="GO" id="GO:0005634">
    <property type="term" value="C:nucleus"/>
    <property type="evidence" value="ECO:0007669"/>
    <property type="project" value="UniProtKB-ARBA"/>
</dbReference>
<dbReference type="PROSITE" id="PS50013">
    <property type="entry name" value="CHROMO_2"/>
    <property type="match status" value="1"/>
</dbReference>
<dbReference type="Pfam" id="PF17921">
    <property type="entry name" value="Integrase_H2C2"/>
    <property type="match status" value="1"/>
</dbReference>
<dbReference type="GO" id="GO:0015074">
    <property type="term" value="P:DNA integration"/>
    <property type="evidence" value="ECO:0007669"/>
    <property type="project" value="InterPro"/>
</dbReference>
<name>A0A8H4R4J6_9AGAR</name>